<dbReference type="Proteomes" id="UP000694621">
    <property type="component" value="Unplaced"/>
</dbReference>
<reference evidence="5" key="2">
    <citation type="submission" date="2025-05" db="UniProtKB">
        <authorList>
            <consortium name="Ensembl"/>
        </authorList>
    </citation>
    <scope>IDENTIFICATION</scope>
</reference>
<feature type="region of interest" description="Disordered" evidence="1">
    <location>
        <begin position="564"/>
        <end position="914"/>
    </location>
</feature>
<dbReference type="InterPro" id="IPR039110">
    <property type="entry name" value="KNL2-like"/>
</dbReference>
<feature type="region of interest" description="Disordered" evidence="1">
    <location>
        <begin position="473"/>
        <end position="516"/>
    </location>
</feature>
<dbReference type="OrthoDB" id="118550at2759"/>
<feature type="compositionally biased region" description="Polar residues" evidence="1">
    <location>
        <begin position="718"/>
        <end position="737"/>
    </location>
</feature>
<feature type="compositionally biased region" description="Basic and acidic residues" evidence="1">
    <location>
        <begin position="894"/>
        <end position="903"/>
    </location>
</feature>
<evidence type="ECO:0000313" key="4">
    <source>
        <dbReference type="EMBL" id="KAG9268205.1"/>
    </source>
</evidence>
<feature type="region of interest" description="Disordered" evidence="1">
    <location>
        <begin position="1090"/>
        <end position="1114"/>
    </location>
</feature>
<dbReference type="Gene3D" id="1.10.10.60">
    <property type="entry name" value="Homeodomain-like"/>
    <property type="match status" value="1"/>
</dbReference>
<dbReference type="InterPro" id="IPR015216">
    <property type="entry name" value="SANTA"/>
</dbReference>
<dbReference type="EMBL" id="JAICCE010000014">
    <property type="protein sequence ID" value="KAG9268205.1"/>
    <property type="molecule type" value="Genomic_DNA"/>
</dbReference>
<feature type="compositionally biased region" description="Low complexity" evidence="1">
    <location>
        <begin position="637"/>
        <end position="646"/>
    </location>
</feature>
<evidence type="ECO:0000313" key="5">
    <source>
        <dbReference type="Ensembl" id="ENSAMXP00005054666.1"/>
    </source>
</evidence>
<reference evidence="4 7" key="1">
    <citation type="submission" date="2021-07" db="EMBL/GenBank/DDBJ databases">
        <authorList>
            <person name="Imarazene B."/>
            <person name="Zahm M."/>
            <person name="Klopp C."/>
            <person name="Cabau C."/>
            <person name="Beille S."/>
            <person name="Jouanno E."/>
            <person name="Castinel A."/>
            <person name="Lluch J."/>
            <person name="Gil L."/>
            <person name="Kuchtly C."/>
            <person name="Lopez Roques C."/>
            <person name="Donnadieu C."/>
            <person name="Parrinello H."/>
            <person name="Journot L."/>
            <person name="Du K."/>
            <person name="Schartl M."/>
            <person name="Retaux S."/>
            <person name="Guiguen Y."/>
        </authorList>
    </citation>
    <scope>NUCLEOTIDE SEQUENCE [LARGE SCALE GENOMIC DNA]</scope>
    <source>
        <strain evidence="4">Pach_M1</strain>
        <tissue evidence="4">Testis</tissue>
    </source>
</reference>
<organism evidence="5 6">
    <name type="scientific">Astyanax mexicanus</name>
    <name type="common">Blind cave fish</name>
    <name type="synonym">Astyanax fasciatus mexicanus</name>
    <dbReference type="NCBI Taxonomy" id="7994"/>
    <lineage>
        <taxon>Eukaryota</taxon>
        <taxon>Metazoa</taxon>
        <taxon>Chordata</taxon>
        <taxon>Craniata</taxon>
        <taxon>Vertebrata</taxon>
        <taxon>Euteleostomi</taxon>
        <taxon>Actinopterygii</taxon>
        <taxon>Neopterygii</taxon>
        <taxon>Teleostei</taxon>
        <taxon>Ostariophysi</taxon>
        <taxon>Characiformes</taxon>
        <taxon>Characoidei</taxon>
        <taxon>Acestrorhamphidae</taxon>
        <taxon>Acestrorhamphinae</taxon>
        <taxon>Astyanax</taxon>
    </lineage>
</organism>
<feature type="compositionally biased region" description="Basic residues" evidence="1">
    <location>
        <begin position="705"/>
        <end position="715"/>
    </location>
</feature>
<feature type="region of interest" description="Disordered" evidence="1">
    <location>
        <begin position="150"/>
        <end position="181"/>
    </location>
</feature>
<evidence type="ECO:0000259" key="2">
    <source>
        <dbReference type="PROSITE" id="PS50090"/>
    </source>
</evidence>
<dbReference type="InterPro" id="IPR009057">
    <property type="entry name" value="Homeodomain-like_sf"/>
</dbReference>
<feature type="region of interest" description="Disordered" evidence="1">
    <location>
        <begin position="1"/>
        <end position="34"/>
    </location>
</feature>
<feature type="region of interest" description="Disordered" evidence="1">
    <location>
        <begin position="1135"/>
        <end position="1155"/>
    </location>
</feature>
<dbReference type="CDD" id="cd00167">
    <property type="entry name" value="SANT"/>
    <property type="match status" value="1"/>
</dbReference>
<accession>A0A8B9LWQ6</accession>
<feature type="compositionally biased region" description="Basic residues" evidence="1">
    <location>
        <begin position="793"/>
        <end position="805"/>
    </location>
</feature>
<feature type="domain" description="Myb-like" evidence="2">
    <location>
        <begin position="904"/>
        <end position="958"/>
    </location>
</feature>
<protein>
    <submittedName>
        <fullName evidence="4 5">Mis18-binding protein 1</fullName>
    </submittedName>
</protein>
<dbReference type="SUPFAM" id="SSF46689">
    <property type="entry name" value="Homeodomain-like"/>
    <property type="match status" value="1"/>
</dbReference>
<evidence type="ECO:0000256" key="1">
    <source>
        <dbReference type="SAM" id="MobiDB-lite"/>
    </source>
</evidence>
<dbReference type="GO" id="GO:0000775">
    <property type="term" value="C:chromosome, centromeric region"/>
    <property type="evidence" value="ECO:0007669"/>
    <property type="project" value="TreeGrafter"/>
</dbReference>
<feature type="domain" description="SANT" evidence="3">
    <location>
        <begin position="907"/>
        <end position="962"/>
    </location>
</feature>
<feature type="compositionally biased region" description="Basic residues" evidence="1">
    <location>
        <begin position="959"/>
        <end position="970"/>
    </location>
</feature>
<feature type="compositionally biased region" description="Polar residues" evidence="1">
    <location>
        <begin position="497"/>
        <end position="514"/>
    </location>
</feature>
<sequence length="1155" mass="129781">MYHSSSEYHTVPQHRKPYHGTPGCQIAKTGRMIKPATDTRTRRQDLMVLNSTVQNAADSGPHIPCELSTINSTVTDDQLLERQAPIPVFKSLTDTPAKVFARLKAKVQQQTLEEGKDDALNRHTMVQHSPVEDTMQEDQETYVLTLSPPESTSMTWEVGDPSPKEELAANVDGRQGGRSDSDLFHEPVVVLERLSAENVFTTTKLQKGQQQQGASRVRNVKDLMREPYILMEGLSPEELSVHMGRMKQMHVKNGCSNSQNITNKGRRGVFGDASIRDYSDGAEEMEDCTVEKSHAIPANNQAVQQRPERISRSPGGPLEPPIQGFPNVLDDPLLQHSPRISIPRKQAAAFRSNPQNRTEEEDETQNAKASVKGIHLREWVLKLQQNKDLVVDGIRVDNKIPWHSSCITERISSNVVKTASGSTYVLIGKMCHNQNSQFPWWFLKKFSFGFPQMWKEHLNTFLASQGGLKKMRTNSAPCVQSKKQNSRQPKPKAPVTPSVTPADSTQPHNTTVSRSGRLIKPPLEYWKGGRIIIDSDLNVTIHEDYASTSILFTPSRKTVVIAKKSQKNVKEQPSVSKPPAEDTQNASEEEMLAPKRRVRQYKLSQKRSQGGKAGEVASRKSQDSASNSDSAPDRATKQPPTQQTQPERYSLRRGRSVSRGKTSTGSECEVSEAHSVTLGSMLVPHAQSSPEDGTFALSSSEKIQKSRPVKKHLKKVLQSESFSVACSNSDDTSSPYTRSRVKNRSTEVKDVFTPPDPPKARRKKVVHKTKLLSPTSSEAEDSDFHMDQVKNQNVRKKSLRQRKAPQKYDGYIVDAENVDTVLSDLEMHDQKKAPRMKRKTRRKNAVGTSDGETDGPISPEITQAEQPEEVADARSNEPEVSDKKPKQSKRSKTHEKISKHSENEQSASDGKWTEKELQKLNEAVNALPKNKSGYWVNVALIVGTRSAEECQEQYAAHYQTKRKQRGKQKEKKAPKSQEPEKETAQITAKVGTLKRRKQMWEFLDHMPKDDHGDVFTGSPMHSKQIKLPVWSTNGDETDFNQLQNPQTPSSRLFSTNSVKTPQCLHITPGMLGSVNRKNNDKYIYQLQKLKKHGNPGRKASSKEEKFTPVSSGKKTKKRCVAEDDNFVVWNMLSDKDIPSTKDDDEEEDDYFMEEF</sequence>
<feature type="compositionally biased region" description="Polar residues" evidence="1">
    <location>
        <begin position="686"/>
        <end position="701"/>
    </location>
</feature>
<feature type="compositionally biased region" description="Basic and acidic residues" evidence="1">
    <location>
        <begin position="871"/>
        <end position="885"/>
    </location>
</feature>
<feature type="region of interest" description="Disordered" evidence="1">
    <location>
        <begin position="958"/>
        <end position="986"/>
    </location>
</feature>
<dbReference type="Ensembl" id="ENSAMXT00005059120.1">
    <property type="protein sequence ID" value="ENSAMXP00005054666.1"/>
    <property type="gene ID" value="ENSAMXG00005024447.1"/>
</dbReference>
<feature type="region of interest" description="Disordered" evidence="1">
    <location>
        <begin position="342"/>
        <end position="369"/>
    </location>
</feature>
<dbReference type="PROSITE" id="PS51293">
    <property type="entry name" value="SANT"/>
    <property type="match status" value="1"/>
</dbReference>
<evidence type="ECO:0000259" key="3">
    <source>
        <dbReference type="PROSITE" id="PS51293"/>
    </source>
</evidence>
<dbReference type="Proteomes" id="UP000752171">
    <property type="component" value="Unassembled WGS sequence"/>
</dbReference>
<dbReference type="AlphaFoldDB" id="A0A8B9LWQ6"/>
<feature type="compositionally biased region" description="Basic residues" evidence="1">
    <location>
        <begin position="833"/>
        <end position="844"/>
    </location>
</feature>
<dbReference type="PANTHER" id="PTHR16124">
    <property type="entry name" value="MIS18-BINDING PROTEIN 1"/>
    <property type="match status" value="1"/>
</dbReference>
<name>A0A8B9LWQ6_ASTMX</name>
<feature type="compositionally biased region" description="Acidic residues" evidence="1">
    <location>
        <begin position="1142"/>
        <end position="1155"/>
    </location>
</feature>
<dbReference type="InterPro" id="IPR001005">
    <property type="entry name" value="SANT/Myb"/>
</dbReference>
<evidence type="ECO:0000313" key="7">
    <source>
        <dbReference type="Proteomes" id="UP000752171"/>
    </source>
</evidence>
<gene>
    <name evidence="5" type="primary">mis18bp1</name>
    <name evidence="4" type="synonym">MIS18BP1</name>
    <name evidence="4" type="ORF">AMEX_G17151</name>
</gene>
<feature type="compositionally biased region" description="Polar residues" evidence="1">
    <location>
        <begin position="473"/>
        <end position="488"/>
    </location>
</feature>
<dbReference type="PANTHER" id="PTHR16124:SF3">
    <property type="entry name" value="MIS18-BINDING PROTEIN 1"/>
    <property type="match status" value="1"/>
</dbReference>
<dbReference type="Pfam" id="PF00249">
    <property type="entry name" value="Myb_DNA-binding"/>
    <property type="match status" value="1"/>
</dbReference>
<proteinExistence type="predicted"/>
<evidence type="ECO:0000313" key="6">
    <source>
        <dbReference type="Proteomes" id="UP000694621"/>
    </source>
</evidence>
<dbReference type="InterPro" id="IPR017884">
    <property type="entry name" value="SANT_dom"/>
</dbReference>
<feature type="region of interest" description="Disordered" evidence="1">
    <location>
        <begin position="295"/>
        <end position="316"/>
    </location>
</feature>
<dbReference type="PROSITE" id="PS50090">
    <property type="entry name" value="MYB_LIKE"/>
    <property type="match status" value="1"/>
</dbReference>
<feature type="compositionally biased region" description="Basic residues" evidence="1">
    <location>
        <begin position="760"/>
        <end position="770"/>
    </location>
</feature>
<dbReference type="SMART" id="SM00717">
    <property type="entry name" value="SANT"/>
    <property type="match status" value="1"/>
</dbReference>
<feature type="compositionally biased region" description="Basic and acidic residues" evidence="1">
    <location>
        <begin position="971"/>
        <end position="983"/>
    </location>
</feature>
<dbReference type="Pfam" id="PF09133">
    <property type="entry name" value="SANTA"/>
    <property type="match status" value="1"/>
</dbReference>